<proteinExistence type="predicted"/>
<dbReference type="EMBL" id="CP059693">
    <property type="protein sequence ID" value="WDE09743.1"/>
    <property type="molecule type" value="Genomic_DNA"/>
</dbReference>
<dbReference type="Proteomes" id="UP001215231">
    <property type="component" value="Chromosome"/>
</dbReference>
<name>A0ABY7VA02_9GAMM</name>
<evidence type="ECO:0008006" key="3">
    <source>
        <dbReference type="Google" id="ProtNLM"/>
    </source>
</evidence>
<organism evidence="1 2">
    <name type="scientific">Thalassomonas haliotis</name>
    <dbReference type="NCBI Taxonomy" id="485448"/>
    <lineage>
        <taxon>Bacteria</taxon>
        <taxon>Pseudomonadati</taxon>
        <taxon>Pseudomonadota</taxon>
        <taxon>Gammaproteobacteria</taxon>
        <taxon>Alteromonadales</taxon>
        <taxon>Colwelliaceae</taxon>
        <taxon>Thalassomonas</taxon>
    </lineage>
</organism>
<reference evidence="1 2" key="1">
    <citation type="journal article" date="2022" name="Mar. Drugs">
        <title>Bioassay-Guided Fractionation Leads to the Detection of Cholic Acid Generated by the Rare Thalassomonas sp.</title>
        <authorList>
            <person name="Pheiffer F."/>
            <person name="Schneider Y.K."/>
            <person name="Hansen E.H."/>
            <person name="Andersen J.H."/>
            <person name="Isaksson J."/>
            <person name="Busche T."/>
            <person name="R C."/>
            <person name="Kalinowski J."/>
            <person name="Zyl L.V."/>
            <person name="Trindade M."/>
        </authorList>
    </citation>
    <scope>NUCLEOTIDE SEQUENCE [LARGE SCALE GENOMIC DNA]</scope>
    <source>
        <strain evidence="1 2">A5K-61T</strain>
    </source>
</reference>
<evidence type="ECO:0000313" key="1">
    <source>
        <dbReference type="EMBL" id="WDE09743.1"/>
    </source>
</evidence>
<gene>
    <name evidence="1" type="ORF">H3N35_15605</name>
</gene>
<dbReference type="RefSeq" id="WP_274049713.1">
    <property type="nucleotide sequence ID" value="NZ_CP059693.1"/>
</dbReference>
<accession>A0ABY7VA02</accession>
<protein>
    <recommendedName>
        <fullName evidence="3">Transposase</fullName>
    </recommendedName>
</protein>
<keyword evidence="2" id="KW-1185">Reference proteome</keyword>
<evidence type="ECO:0000313" key="2">
    <source>
        <dbReference type="Proteomes" id="UP001215231"/>
    </source>
</evidence>
<sequence length="46" mass="5204">MSFLNTKNLPTGYHIVVELVDAFKSGEILYLITNQHEQLTHSGTNE</sequence>